<reference evidence="3" key="1">
    <citation type="journal article" date="2013" name="Nat. Genet.">
        <title>The duck genome and transcriptome provide insight into an avian influenza virus reservoir species.</title>
        <authorList>
            <person name="Huang Y."/>
            <person name="Li Y."/>
            <person name="Burt D.W."/>
            <person name="Chen H."/>
            <person name="Zhang Y."/>
            <person name="Qian W."/>
            <person name="Kim H."/>
            <person name="Gan S."/>
            <person name="Zhao Y."/>
            <person name="Li J."/>
            <person name="Yi K."/>
            <person name="Feng H."/>
            <person name="Zhu P."/>
            <person name="Li B."/>
            <person name="Liu Q."/>
            <person name="Fairley S."/>
            <person name="Magor K.E."/>
            <person name="Du Z."/>
            <person name="Hu X."/>
            <person name="Goodman L."/>
            <person name="Tafer H."/>
            <person name="Vignal A."/>
            <person name="Lee T."/>
            <person name="Kim K.W."/>
            <person name="Sheng Z."/>
            <person name="An Y."/>
            <person name="Searle S."/>
            <person name="Herrero J."/>
            <person name="Groenen M.A."/>
            <person name="Crooijmans R.P."/>
            <person name="Faraut T."/>
            <person name="Cai Q."/>
            <person name="Webster R.G."/>
            <person name="Aldridge J.R."/>
            <person name="Warren W.C."/>
            <person name="Bartschat S."/>
            <person name="Kehr S."/>
            <person name="Marz M."/>
            <person name="Stadler P.F."/>
            <person name="Smith J."/>
            <person name="Kraus R.H."/>
            <person name="Zhao Y."/>
            <person name="Ren L."/>
            <person name="Fei J."/>
            <person name="Morisson M."/>
            <person name="Kaiser P."/>
            <person name="Griffin D.K."/>
            <person name="Rao M."/>
            <person name="Pitel F."/>
            <person name="Wang J."/>
            <person name="Li N."/>
        </authorList>
    </citation>
    <scope>NUCLEOTIDE SEQUENCE [LARGE SCALE GENOMIC DNA]</scope>
</reference>
<evidence type="ECO:0000256" key="1">
    <source>
        <dbReference type="SAM" id="MobiDB-lite"/>
    </source>
</evidence>
<keyword evidence="3" id="KW-1185">Reference proteome</keyword>
<dbReference type="Proteomes" id="UP000296049">
    <property type="component" value="Unassembled WGS sequence"/>
</dbReference>
<feature type="compositionally biased region" description="Polar residues" evidence="1">
    <location>
        <begin position="200"/>
        <end position="215"/>
    </location>
</feature>
<feature type="compositionally biased region" description="Basic and acidic residues" evidence="1">
    <location>
        <begin position="57"/>
        <end position="67"/>
    </location>
</feature>
<feature type="region of interest" description="Disordered" evidence="1">
    <location>
        <begin position="1"/>
        <end position="37"/>
    </location>
</feature>
<sequence>MQGSRRAAAHEARRRDERRVSGQSSEHKGLAPAAEGAAACSYGSDLPVLRAAQGKEVPQHDPMDPKRQINHSRQAAPLPLLQHSPWRAQRHHEQDHSTSGSLLVQIYGVLSTGKARNGVFWGEEEPWGRRNGAAAGAGLLAAPRTSLQSRAALCKPGESNGPVPASWAGDVPSWVTAAQSHHRQPQARAVTWVSPRGCSSPVSLPTETCPGSTGPRNPRFSSSDPPGTSPDGSPGSGCTSKSQAHRRPPHKLLCA</sequence>
<organism evidence="2 3">
    <name type="scientific">Anas platyrhynchos</name>
    <name type="common">Mallard</name>
    <name type="synonym">Anas boschas</name>
    <dbReference type="NCBI Taxonomy" id="8839"/>
    <lineage>
        <taxon>Eukaryota</taxon>
        <taxon>Metazoa</taxon>
        <taxon>Chordata</taxon>
        <taxon>Craniata</taxon>
        <taxon>Vertebrata</taxon>
        <taxon>Euteleostomi</taxon>
        <taxon>Archelosauria</taxon>
        <taxon>Archosauria</taxon>
        <taxon>Dinosauria</taxon>
        <taxon>Saurischia</taxon>
        <taxon>Theropoda</taxon>
        <taxon>Coelurosauria</taxon>
        <taxon>Aves</taxon>
        <taxon>Neognathae</taxon>
        <taxon>Galloanserae</taxon>
        <taxon>Anseriformes</taxon>
        <taxon>Anatidae</taxon>
        <taxon>Anatinae</taxon>
        <taxon>Anas</taxon>
    </lineage>
</organism>
<evidence type="ECO:0000313" key="2">
    <source>
        <dbReference type="EMBL" id="EOB04327.1"/>
    </source>
</evidence>
<feature type="region of interest" description="Disordered" evidence="1">
    <location>
        <begin position="179"/>
        <end position="255"/>
    </location>
</feature>
<dbReference type="EMBL" id="KB742800">
    <property type="protein sequence ID" value="EOB04327.1"/>
    <property type="molecule type" value="Genomic_DNA"/>
</dbReference>
<feature type="region of interest" description="Disordered" evidence="1">
    <location>
        <begin position="50"/>
        <end position="71"/>
    </location>
</feature>
<dbReference type="AlphaFoldDB" id="R0K3R3"/>
<name>R0K3R3_ANAPL</name>
<accession>R0K3R3</accession>
<feature type="compositionally biased region" description="Basic and acidic residues" evidence="1">
    <location>
        <begin position="8"/>
        <end position="29"/>
    </location>
</feature>
<feature type="compositionally biased region" description="Low complexity" evidence="1">
    <location>
        <begin position="221"/>
        <end position="240"/>
    </location>
</feature>
<proteinExistence type="predicted"/>
<protein>
    <submittedName>
        <fullName evidence="2">Uncharacterized protein</fullName>
    </submittedName>
</protein>
<feature type="compositionally biased region" description="Basic residues" evidence="1">
    <location>
        <begin position="243"/>
        <end position="255"/>
    </location>
</feature>
<gene>
    <name evidence="2" type="ORF">Anapl_09730</name>
</gene>
<evidence type="ECO:0000313" key="3">
    <source>
        <dbReference type="Proteomes" id="UP000296049"/>
    </source>
</evidence>